<keyword evidence="1" id="KW-0472">Membrane</keyword>
<organism evidence="2 3">
    <name type="scientific">Aphis craccivora</name>
    <name type="common">Cowpea aphid</name>
    <dbReference type="NCBI Taxonomy" id="307492"/>
    <lineage>
        <taxon>Eukaryota</taxon>
        <taxon>Metazoa</taxon>
        <taxon>Ecdysozoa</taxon>
        <taxon>Arthropoda</taxon>
        <taxon>Hexapoda</taxon>
        <taxon>Insecta</taxon>
        <taxon>Pterygota</taxon>
        <taxon>Neoptera</taxon>
        <taxon>Paraneoptera</taxon>
        <taxon>Hemiptera</taxon>
        <taxon>Sternorrhyncha</taxon>
        <taxon>Aphidomorpha</taxon>
        <taxon>Aphidoidea</taxon>
        <taxon>Aphididae</taxon>
        <taxon>Aphidini</taxon>
        <taxon>Aphis</taxon>
        <taxon>Aphis</taxon>
    </lineage>
</organism>
<gene>
    <name evidence="2" type="ORF">FWK35_00010678</name>
</gene>
<keyword evidence="1" id="KW-1133">Transmembrane helix</keyword>
<evidence type="ECO:0000313" key="2">
    <source>
        <dbReference type="EMBL" id="KAF0755878.1"/>
    </source>
</evidence>
<protein>
    <submittedName>
        <fullName evidence="2">Uncharacterized protein</fullName>
    </submittedName>
</protein>
<proteinExistence type="predicted"/>
<keyword evidence="1" id="KW-0812">Transmembrane</keyword>
<dbReference type="Proteomes" id="UP000478052">
    <property type="component" value="Unassembled WGS sequence"/>
</dbReference>
<sequence>MKVVITVTKCDSISKKLIISKDLVNLIVMPQLVIIIKIYKSLIFSIFVISIILIWFLSLNILWEIILDKYFFMNLKRRLGNSNTSDIRLGRPTTNTKFFCSTRILFNTFLSSLGPQDKVCGKLGTSHFHQYEYDASKNDISGSHMYTERSSGHPPQTLPYKADTRADHHTYDSEQTWQNLLNEKKYDNSQLQLSVFFWKN</sequence>
<accession>A0A6G0YH68</accession>
<name>A0A6G0YH68_APHCR</name>
<dbReference type="EMBL" id="VUJU01003994">
    <property type="protein sequence ID" value="KAF0755878.1"/>
    <property type="molecule type" value="Genomic_DNA"/>
</dbReference>
<feature type="transmembrane region" description="Helical" evidence="1">
    <location>
        <begin position="45"/>
        <end position="67"/>
    </location>
</feature>
<keyword evidence="3" id="KW-1185">Reference proteome</keyword>
<comment type="caution">
    <text evidence="2">The sequence shown here is derived from an EMBL/GenBank/DDBJ whole genome shotgun (WGS) entry which is preliminary data.</text>
</comment>
<dbReference type="AlphaFoldDB" id="A0A6G0YH68"/>
<evidence type="ECO:0000313" key="3">
    <source>
        <dbReference type="Proteomes" id="UP000478052"/>
    </source>
</evidence>
<evidence type="ECO:0000256" key="1">
    <source>
        <dbReference type="SAM" id="Phobius"/>
    </source>
</evidence>
<reference evidence="2 3" key="1">
    <citation type="submission" date="2019-08" db="EMBL/GenBank/DDBJ databases">
        <title>Whole genome of Aphis craccivora.</title>
        <authorList>
            <person name="Voronova N.V."/>
            <person name="Shulinski R.S."/>
            <person name="Bandarenka Y.V."/>
            <person name="Zhorov D.G."/>
            <person name="Warner D."/>
        </authorList>
    </citation>
    <scope>NUCLEOTIDE SEQUENCE [LARGE SCALE GENOMIC DNA]</scope>
    <source>
        <strain evidence="2">180601</strain>
        <tissue evidence="2">Whole Body</tissue>
    </source>
</reference>